<dbReference type="InterPro" id="IPR052163">
    <property type="entry name" value="DGC-Regulatory_Protein"/>
</dbReference>
<feature type="transmembrane region" description="Helical" evidence="2">
    <location>
        <begin position="12"/>
        <end position="30"/>
    </location>
</feature>
<comment type="cofactor">
    <cofactor evidence="1">
        <name>Mg(2+)</name>
        <dbReference type="ChEBI" id="CHEBI:18420"/>
    </cofactor>
</comment>
<protein>
    <recommendedName>
        <fullName evidence="8">PAS domain S-box-containing protein/diguanylate cyclase (GGDEF) domain-containing protein</fullName>
    </recommendedName>
</protein>
<evidence type="ECO:0000259" key="5">
    <source>
        <dbReference type="PROSITE" id="PS50887"/>
    </source>
</evidence>
<dbReference type="SUPFAM" id="SSF55785">
    <property type="entry name" value="PYP-like sensor domain (PAS domain)"/>
    <property type="match status" value="2"/>
</dbReference>
<evidence type="ECO:0000256" key="2">
    <source>
        <dbReference type="SAM" id="Phobius"/>
    </source>
</evidence>
<gene>
    <name evidence="6" type="ORF">GCM10007895_08040</name>
</gene>
<dbReference type="InterPro" id="IPR000014">
    <property type="entry name" value="PAS"/>
</dbReference>
<dbReference type="AlphaFoldDB" id="A0AA37RUR0"/>
<dbReference type="Pfam" id="PF00990">
    <property type="entry name" value="GGDEF"/>
    <property type="match status" value="1"/>
</dbReference>
<dbReference type="InterPro" id="IPR001610">
    <property type="entry name" value="PAC"/>
</dbReference>
<proteinExistence type="predicted"/>
<evidence type="ECO:0000259" key="3">
    <source>
        <dbReference type="PROSITE" id="PS50112"/>
    </source>
</evidence>
<keyword evidence="2" id="KW-1133">Transmembrane helix</keyword>
<dbReference type="NCBIfam" id="TIGR00254">
    <property type="entry name" value="GGDEF"/>
    <property type="match status" value="1"/>
</dbReference>
<dbReference type="InterPro" id="IPR035965">
    <property type="entry name" value="PAS-like_dom_sf"/>
</dbReference>
<dbReference type="InterPro" id="IPR000160">
    <property type="entry name" value="GGDEF_dom"/>
</dbReference>
<dbReference type="Pfam" id="PF08447">
    <property type="entry name" value="PAS_3"/>
    <property type="match status" value="1"/>
</dbReference>
<feature type="domain" description="PAS" evidence="3">
    <location>
        <begin position="48"/>
        <end position="94"/>
    </location>
</feature>
<dbReference type="SUPFAM" id="SSF55073">
    <property type="entry name" value="Nucleotide cyclase"/>
    <property type="match status" value="1"/>
</dbReference>
<evidence type="ECO:0008006" key="8">
    <source>
        <dbReference type="Google" id="ProtNLM"/>
    </source>
</evidence>
<dbReference type="Proteomes" id="UP001161422">
    <property type="component" value="Unassembled WGS sequence"/>
</dbReference>
<dbReference type="SMART" id="SM00086">
    <property type="entry name" value="PAC"/>
    <property type="match status" value="2"/>
</dbReference>
<dbReference type="Gene3D" id="3.30.70.270">
    <property type="match status" value="1"/>
</dbReference>
<dbReference type="NCBIfam" id="TIGR00229">
    <property type="entry name" value="sensory_box"/>
    <property type="match status" value="2"/>
</dbReference>
<dbReference type="PROSITE" id="PS50113">
    <property type="entry name" value="PAC"/>
    <property type="match status" value="2"/>
</dbReference>
<accession>A0AA37RUR0</accession>
<dbReference type="Gene3D" id="3.30.450.20">
    <property type="entry name" value="PAS domain"/>
    <property type="match status" value="2"/>
</dbReference>
<feature type="domain" description="PAC" evidence="4">
    <location>
        <begin position="121"/>
        <end position="173"/>
    </location>
</feature>
<dbReference type="InterPro" id="IPR013655">
    <property type="entry name" value="PAS_fold_3"/>
</dbReference>
<feature type="domain" description="PAC" evidence="4">
    <location>
        <begin position="248"/>
        <end position="299"/>
    </location>
</feature>
<dbReference type="PROSITE" id="PS50887">
    <property type="entry name" value="GGDEF"/>
    <property type="match status" value="1"/>
</dbReference>
<evidence type="ECO:0000313" key="7">
    <source>
        <dbReference type="Proteomes" id="UP001161422"/>
    </source>
</evidence>
<dbReference type="CDD" id="cd00130">
    <property type="entry name" value="PAS"/>
    <property type="match status" value="2"/>
</dbReference>
<dbReference type="EMBL" id="BSNC01000003">
    <property type="protein sequence ID" value="GLP95498.1"/>
    <property type="molecule type" value="Genomic_DNA"/>
</dbReference>
<organism evidence="6 7">
    <name type="scientific">Paraferrimonas sedimenticola</name>
    <dbReference type="NCBI Taxonomy" id="375674"/>
    <lineage>
        <taxon>Bacteria</taxon>
        <taxon>Pseudomonadati</taxon>
        <taxon>Pseudomonadota</taxon>
        <taxon>Gammaproteobacteria</taxon>
        <taxon>Alteromonadales</taxon>
        <taxon>Ferrimonadaceae</taxon>
        <taxon>Paraferrimonas</taxon>
    </lineage>
</organism>
<dbReference type="RefSeq" id="WP_095505502.1">
    <property type="nucleotide sequence ID" value="NZ_BSNC01000003.1"/>
</dbReference>
<reference evidence="6" key="1">
    <citation type="journal article" date="2014" name="Int. J. Syst. Evol. Microbiol.">
        <title>Complete genome sequence of Corynebacterium casei LMG S-19264T (=DSM 44701T), isolated from a smear-ripened cheese.</title>
        <authorList>
            <consortium name="US DOE Joint Genome Institute (JGI-PGF)"/>
            <person name="Walter F."/>
            <person name="Albersmeier A."/>
            <person name="Kalinowski J."/>
            <person name="Ruckert C."/>
        </authorList>
    </citation>
    <scope>NUCLEOTIDE SEQUENCE</scope>
    <source>
        <strain evidence="6">NBRC 101628</strain>
    </source>
</reference>
<dbReference type="PANTHER" id="PTHR46663:SF3">
    <property type="entry name" value="SLL0267 PROTEIN"/>
    <property type="match status" value="1"/>
</dbReference>
<evidence type="ECO:0000256" key="1">
    <source>
        <dbReference type="ARBA" id="ARBA00001946"/>
    </source>
</evidence>
<keyword evidence="2" id="KW-0472">Membrane</keyword>
<dbReference type="PANTHER" id="PTHR46663">
    <property type="entry name" value="DIGUANYLATE CYCLASE DGCT-RELATED"/>
    <property type="match status" value="1"/>
</dbReference>
<sequence>MSEPASFESLPWIFALLLFAGGAAIGWIFTRLASHAQQSESQYELGEHQSWVMKVLDDAQEGMIVTDPSGTILNVNQFRLASSGYRADELIGRNSQILRSDRHTPEFYADIHAHIAEHGSWRGELWTRKKDGELVPELLTASSINDDNGKLLGYAAIFSDLSDVYEQKREQEKRSLLFSQATEMNGIGVWELDMLTGTPHWDEQTYKIHEVPDGWEPELNEAINFYVPEDRPLVEEMIQNEIEHGGGWDREFRFITYTGRRIWVRTLGRAIKENGQLLKLVGTFQNITEQKEHREQLEYLANYDPLTDLPSRLLFADRFRQMVAASKRSKHKVLVGFLDLDEFKAVNDQYGHTLGDELLKQVAIRLSASIREQDTLSRQGGDEFTFIIQGIEQDSDADVCLKRILESLQQPFRISTHSFTMSASIGAVLYPDYAKDMDTLIRYADQAMYQAKISGKNRYRVFDQSLEQMPTKSD</sequence>
<keyword evidence="7" id="KW-1185">Reference proteome</keyword>
<dbReference type="PROSITE" id="PS50112">
    <property type="entry name" value="PAS"/>
    <property type="match status" value="1"/>
</dbReference>
<keyword evidence="2" id="KW-0812">Transmembrane</keyword>
<comment type="caution">
    <text evidence="6">The sequence shown here is derived from an EMBL/GenBank/DDBJ whole genome shotgun (WGS) entry which is preliminary data.</text>
</comment>
<evidence type="ECO:0000313" key="6">
    <source>
        <dbReference type="EMBL" id="GLP95498.1"/>
    </source>
</evidence>
<dbReference type="InterPro" id="IPR029787">
    <property type="entry name" value="Nucleotide_cyclase"/>
</dbReference>
<dbReference type="Pfam" id="PF13426">
    <property type="entry name" value="PAS_9"/>
    <property type="match status" value="1"/>
</dbReference>
<dbReference type="CDD" id="cd01949">
    <property type="entry name" value="GGDEF"/>
    <property type="match status" value="1"/>
</dbReference>
<dbReference type="InterPro" id="IPR043128">
    <property type="entry name" value="Rev_trsase/Diguanyl_cyclase"/>
</dbReference>
<name>A0AA37RUR0_9GAMM</name>
<evidence type="ECO:0000259" key="4">
    <source>
        <dbReference type="PROSITE" id="PS50113"/>
    </source>
</evidence>
<feature type="domain" description="GGDEF" evidence="5">
    <location>
        <begin position="331"/>
        <end position="464"/>
    </location>
</feature>
<dbReference type="GO" id="GO:0003824">
    <property type="term" value="F:catalytic activity"/>
    <property type="evidence" value="ECO:0007669"/>
    <property type="project" value="UniProtKB-ARBA"/>
</dbReference>
<dbReference type="InterPro" id="IPR000700">
    <property type="entry name" value="PAS-assoc_C"/>
</dbReference>
<dbReference type="SMART" id="SM00267">
    <property type="entry name" value="GGDEF"/>
    <property type="match status" value="1"/>
</dbReference>
<reference evidence="6" key="2">
    <citation type="submission" date="2023-01" db="EMBL/GenBank/DDBJ databases">
        <title>Draft genome sequence of Paraferrimonas sedimenticola strain NBRC 101628.</title>
        <authorList>
            <person name="Sun Q."/>
            <person name="Mori K."/>
        </authorList>
    </citation>
    <scope>NUCLEOTIDE SEQUENCE</scope>
    <source>
        <strain evidence="6">NBRC 101628</strain>
    </source>
</reference>
<dbReference type="FunFam" id="3.30.70.270:FF:000001">
    <property type="entry name" value="Diguanylate cyclase domain protein"/>
    <property type="match status" value="1"/>
</dbReference>